<dbReference type="EMBL" id="JH688302">
    <property type="protein sequence ID" value="EJD33317.1"/>
    <property type="molecule type" value="Genomic_DNA"/>
</dbReference>
<keyword evidence="2" id="KW-1185">Reference proteome</keyword>
<accession>J0D3Q2</accession>
<gene>
    <name evidence="1" type="ORF">AURDEDRAFT_131754</name>
</gene>
<evidence type="ECO:0000313" key="2">
    <source>
        <dbReference type="Proteomes" id="UP000006514"/>
    </source>
</evidence>
<organism evidence="1 2">
    <name type="scientific">Auricularia subglabra (strain TFB-10046 / SS5)</name>
    <name type="common">White-rot fungus</name>
    <name type="synonym">Auricularia delicata (strain TFB10046)</name>
    <dbReference type="NCBI Taxonomy" id="717982"/>
    <lineage>
        <taxon>Eukaryota</taxon>
        <taxon>Fungi</taxon>
        <taxon>Dikarya</taxon>
        <taxon>Basidiomycota</taxon>
        <taxon>Agaricomycotina</taxon>
        <taxon>Agaricomycetes</taxon>
        <taxon>Auriculariales</taxon>
        <taxon>Auriculariaceae</taxon>
        <taxon>Auricularia</taxon>
    </lineage>
</organism>
<proteinExistence type="predicted"/>
<name>J0D3Q2_AURST</name>
<dbReference type="KEGG" id="adl:AURDEDRAFT_131754"/>
<sequence length="196" mass="20965">MVKSPPSDKQTRRATQDFIRAIKTATSMAKHNPGVLDAVPWPSLERESAAPDTQTVSQPATEGISGGDVDFAGQDFAVARQTTAPTEFADVLQASVPAATDELLLLRLVAVLRLECAGVTIHPDWDACAVVADIVDNLALYSVNGWEVNGITITTPNLPHIDVVDDFLVLRIVGPIFIHVDLASGARPTCLLRLSM</sequence>
<reference evidence="2" key="1">
    <citation type="journal article" date="2012" name="Science">
        <title>The Paleozoic origin of enzymatic lignin decomposition reconstructed from 31 fungal genomes.</title>
        <authorList>
            <person name="Floudas D."/>
            <person name="Binder M."/>
            <person name="Riley R."/>
            <person name="Barry K."/>
            <person name="Blanchette R.A."/>
            <person name="Henrissat B."/>
            <person name="Martinez A.T."/>
            <person name="Otillar R."/>
            <person name="Spatafora J.W."/>
            <person name="Yadav J.S."/>
            <person name="Aerts A."/>
            <person name="Benoit I."/>
            <person name="Boyd A."/>
            <person name="Carlson A."/>
            <person name="Copeland A."/>
            <person name="Coutinho P.M."/>
            <person name="de Vries R.P."/>
            <person name="Ferreira P."/>
            <person name="Findley K."/>
            <person name="Foster B."/>
            <person name="Gaskell J."/>
            <person name="Glotzer D."/>
            <person name="Gorecki P."/>
            <person name="Heitman J."/>
            <person name="Hesse C."/>
            <person name="Hori C."/>
            <person name="Igarashi K."/>
            <person name="Jurgens J.A."/>
            <person name="Kallen N."/>
            <person name="Kersten P."/>
            <person name="Kohler A."/>
            <person name="Kuees U."/>
            <person name="Kumar T.K.A."/>
            <person name="Kuo A."/>
            <person name="LaButti K."/>
            <person name="Larrondo L.F."/>
            <person name="Lindquist E."/>
            <person name="Ling A."/>
            <person name="Lombard V."/>
            <person name="Lucas S."/>
            <person name="Lundell T."/>
            <person name="Martin R."/>
            <person name="McLaughlin D.J."/>
            <person name="Morgenstern I."/>
            <person name="Morin E."/>
            <person name="Murat C."/>
            <person name="Nagy L.G."/>
            <person name="Nolan M."/>
            <person name="Ohm R.A."/>
            <person name="Patyshakuliyeva A."/>
            <person name="Rokas A."/>
            <person name="Ruiz-Duenas F.J."/>
            <person name="Sabat G."/>
            <person name="Salamov A."/>
            <person name="Samejima M."/>
            <person name="Schmutz J."/>
            <person name="Slot J.C."/>
            <person name="St John F."/>
            <person name="Stenlid J."/>
            <person name="Sun H."/>
            <person name="Sun S."/>
            <person name="Syed K."/>
            <person name="Tsang A."/>
            <person name="Wiebenga A."/>
            <person name="Young D."/>
            <person name="Pisabarro A."/>
            <person name="Eastwood D.C."/>
            <person name="Martin F."/>
            <person name="Cullen D."/>
            <person name="Grigoriev I.V."/>
            <person name="Hibbett D.S."/>
        </authorList>
    </citation>
    <scope>NUCLEOTIDE SEQUENCE [LARGE SCALE GENOMIC DNA]</scope>
    <source>
        <strain evidence="2">TFB10046</strain>
    </source>
</reference>
<protein>
    <submittedName>
        <fullName evidence="1">Uncharacterized protein</fullName>
    </submittedName>
</protein>
<dbReference type="AlphaFoldDB" id="J0D3Q2"/>
<dbReference type="InParanoid" id="J0D3Q2"/>
<dbReference type="Proteomes" id="UP000006514">
    <property type="component" value="Unassembled WGS sequence"/>
</dbReference>
<evidence type="ECO:0000313" key="1">
    <source>
        <dbReference type="EMBL" id="EJD33317.1"/>
    </source>
</evidence>